<dbReference type="Pfam" id="PF10067">
    <property type="entry name" value="DUF2306"/>
    <property type="match status" value="1"/>
</dbReference>
<proteinExistence type="predicted"/>
<evidence type="ECO:0000256" key="2">
    <source>
        <dbReference type="SAM" id="Phobius"/>
    </source>
</evidence>
<evidence type="ECO:0000256" key="1">
    <source>
        <dbReference type="SAM" id="MobiDB-lite"/>
    </source>
</evidence>
<dbReference type="GeneID" id="36545243"/>
<gene>
    <name evidence="3" type="ORF">P168DRAFT_292998</name>
</gene>
<dbReference type="EMBL" id="MSFM01000012">
    <property type="protein sequence ID" value="PKY01141.1"/>
    <property type="molecule type" value="Genomic_DNA"/>
</dbReference>
<organism evidence="3 4">
    <name type="scientific">Aspergillus campestris (strain IBT 28561)</name>
    <dbReference type="NCBI Taxonomy" id="1392248"/>
    <lineage>
        <taxon>Eukaryota</taxon>
        <taxon>Fungi</taxon>
        <taxon>Dikarya</taxon>
        <taxon>Ascomycota</taxon>
        <taxon>Pezizomycotina</taxon>
        <taxon>Eurotiomycetes</taxon>
        <taxon>Eurotiomycetidae</taxon>
        <taxon>Eurotiales</taxon>
        <taxon>Aspergillaceae</taxon>
        <taxon>Aspergillus</taxon>
        <taxon>Aspergillus subgen. Circumdati</taxon>
    </lineage>
</organism>
<evidence type="ECO:0000313" key="4">
    <source>
        <dbReference type="Proteomes" id="UP000234254"/>
    </source>
</evidence>
<dbReference type="VEuPathDB" id="FungiDB:P168DRAFT_292998"/>
<reference evidence="3" key="1">
    <citation type="submission" date="2016-12" db="EMBL/GenBank/DDBJ databases">
        <title>The genomes of Aspergillus section Nigri reveals drivers in fungal speciation.</title>
        <authorList>
            <consortium name="DOE Joint Genome Institute"/>
            <person name="Vesth T.C."/>
            <person name="Nybo J."/>
            <person name="Theobald S."/>
            <person name="Brandl J."/>
            <person name="Frisvad J.C."/>
            <person name="Nielsen K.F."/>
            <person name="Lyhne E.K."/>
            <person name="Kogle M.E."/>
            <person name="Kuo A."/>
            <person name="Riley R."/>
            <person name="Clum A."/>
            <person name="Nolan M."/>
            <person name="Lipzen A."/>
            <person name="Salamov A."/>
            <person name="Henrissat B."/>
            <person name="Wiebenga A."/>
            <person name="De vries R.P."/>
            <person name="Grigoriev I.V."/>
            <person name="Mortensen U.H."/>
            <person name="Andersen M.R."/>
            <person name="Baker S.E."/>
        </authorList>
    </citation>
    <scope>NUCLEOTIDE SEQUENCE</scope>
    <source>
        <strain evidence="3">IBT 28561</strain>
    </source>
</reference>
<feature type="transmembrane region" description="Helical" evidence="2">
    <location>
        <begin position="141"/>
        <end position="159"/>
    </location>
</feature>
<accession>A0A2I1CU48</accession>
<keyword evidence="2" id="KW-0472">Membrane</keyword>
<feature type="region of interest" description="Disordered" evidence="1">
    <location>
        <begin position="1"/>
        <end position="33"/>
    </location>
</feature>
<comment type="caution">
    <text evidence="3">The sequence shown here is derived from an EMBL/GenBank/DDBJ whole genome shotgun (WGS) entry which is preliminary data.</text>
</comment>
<keyword evidence="2" id="KW-0812">Transmembrane</keyword>
<dbReference type="RefSeq" id="XP_024689735.1">
    <property type="nucleotide sequence ID" value="XM_024837719.1"/>
</dbReference>
<evidence type="ECO:0008006" key="5">
    <source>
        <dbReference type="Google" id="ProtNLM"/>
    </source>
</evidence>
<keyword evidence="4" id="KW-1185">Reference proteome</keyword>
<keyword evidence="2" id="KW-1133">Transmembrane helix</keyword>
<dbReference type="InterPro" id="IPR018750">
    <property type="entry name" value="DUF2306_membrane"/>
</dbReference>
<name>A0A2I1CU48_ASPC2</name>
<dbReference type="Proteomes" id="UP000234254">
    <property type="component" value="Unassembled WGS sequence"/>
</dbReference>
<feature type="transmembrane region" description="Helical" evidence="2">
    <location>
        <begin position="205"/>
        <end position="224"/>
    </location>
</feature>
<sequence length="233" mass="26053">MAKHTSLPPLAADMSSPEKSHQQQTPKAQFSPKRRSLDRKWYITTIAALLTSCYVIIFISGTPRGGPAVRERVLSNPGGWSHILGGLISMTIGPFQFLITFNKQPPAIHRWLGRIYMAAVAAGGVGSLSLCVTTVAYPAGAWGFAALGAVWLATAALGWQAARRQNYARHREWMMRNFVLTYAAVMLRWQLPLLLWWGYSVVEALTITGFSCWVPNVVFMEWWIGRGEKERME</sequence>
<evidence type="ECO:0000313" key="3">
    <source>
        <dbReference type="EMBL" id="PKY01141.1"/>
    </source>
</evidence>
<feature type="transmembrane region" description="Helical" evidence="2">
    <location>
        <begin position="41"/>
        <end position="59"/>
    </location>
</feature>
<dbReference type="OrthoDB" id="4482604at2759"/>
<protein>
    <recommendedName>
        <fullName evidence="5">DUF2306 domain-containing protein</fullName>
    </recommendedName>
</protein>
<feature type="transmembrane region" description="Helical" evidence="2">
    <location>
        <begin position="111"/>
        <end position="135"/>
    </location>
</feature>
<feature type="transmembrane region" description="Helical" evidence="2">
    <location>
        <begin position="79"/>
        <end position="99"/>
    </location>
</feature>
<feature type="transmembrane region" description="Helical" evidence="2">
    <location>
        <begin position="179"/>
        <end position="199"/>
    </location>
</feature>
<dbReference type="AlphaFoldDB" id="A0A2I1CU48"/>